<keyword evidence="3" id="KW-1185">Reference proteome</keyword>
<proteinExistence type="predicted"/>
<dbReference type="Proteomes" id="UP000254467">
    <property type="component" value="Unassembled WGS sequence"/>
</dbReference>
<dbReference type="InterPro" id="IPR010281">
    <property type="entry name" value="DUF885"/>
</dbReference>
<evidence type="ECO:0000256" key="1">
    <source>
        <dbReference type="SAM" id="MobiDB-lite"/>
    </source>
</evidence>
<protein>
    <submittedName>
        <fullName evidence="2">Bacterial protein of uncharacterized function (DUF885)</fullName>
    </submittedName>
</protein>
<reference evidence="2 3" key="1">
    <citation type="submission" date="2018-06" db="EMBL/GenBank/DDBJ databases">
        <authorList>
            <consortium name="Pathogen Informatics"/>
            <person name="Doyle S."/>
        </authorList>
    </citation>
    <scope>NUCLEOTIDE SEQUENCE [LARGE SCALE GENOMIC DNA]</scope>
    <source>
        <strain evidence="2 3">NCTC11862</strain>
    </source>
</reference>
<evidence type="ECO:0000313" key="3">
    <source>
        <dbReference type="Proteomes" id="UP000254467"/>
    </source>
</evidence>
<dbReference type="RefSeq" id="WP_018582473.1">
    <property type="nucleotide sequence ID" value="NZ_UFXQ01000001.1"/>
</dbReference>
<feature type="region of interest" description="Disordered" evidence="1">
    <location>
        <begin position="1"/>
        <end position="20"/>
    </location>
</feature>
<evidence type="ECO:0000313" key="2">
    <source>
        <dbReference type="EMBL" id="STC69344.1"/>
    </source>
</evidence>
<dbReference type="Pfam" id="PF05960">
    <property type="entry name" value="DUF885"/>
    <property type="match status" value="1"/>
</dbReference>
<gene>
    <name evidence="2" type="ORF">NCTC11862_01129</name>
</gene>
<sequence>MTSQSSDFHSESEMSEARQPSLLDATCENFVYDMAEISPTQATELGLVGYDDQLQDFSPEYWDSIADRIRDLIADVDALNDGTDDSDDDDDFDDIDHVTAAILRDRLGLQLELHHQGEWLRLLNNIESPVQTIRDTFLLMPRDTPEQLDNIAARLSQVAHSLHGYRESLAEAASQGSVAAHRQIDAVISQCEELADEGSMLEGLGVDPESAPVDSAKQAFSEMADWLSTELSPLAPHEDAFGRERYELFSEYFLGFQTDLDEAYEWGLERLHAIVGKQKQLARTLYDDDCPVRVTYRRLNEEPRYRLDGVEALQEWMQKVSNRALEELDGTHFTIPEELKTLECKIDPAGSGGIFYTPPSDDFARPGSMWWSVPKGQNVFHTWQELSTVYHEGVPGHHLQLGVTLTEKDNLNLWRRAVNWHSGHGEGWALYAESLMAEFGYLQDPGFQMGLLDSQRLRAARVVLDIGVHLHKKVPEGTGVWDASYAKAFLRDNTAMDEVNLSFELDRYLGWAGQAPSYALGERAWHNLRHDALAEGQTLTEFHDAALKLGSMPMDLLRDEILNG</sequence>
<organism evidence="2 3">
    <name type="scientific">Corynebacterium pilosum</name>
    <dbReference type="NCBI Taxonomy" id="35756"/>
    <lineage>
        <taxon>Bacteria</taxon>
        <taxon>Bacillati</taxon>
        <taxon>Actinomycetota</taxon>
        <taxon>Actinomycetes</taxon>
        <taxon>Mycobacteriales</taxon>
        <taxon>Corynebacteriaceae</taxon>
        <taxon>Corynebacterium</taxon>
    </lineage>
</organism>
<dbReference type="PANTHER" id="PTHR33361:SF2">
    <property type="entry name" value="DUF885 DOMAIN-CONTAINING PROTEIN"/>
    <property type="match status" value="1"/>
</dbReference>
<dbReference type="PANTHER" id="PTHR33361">
    <property type="entry name" value="GLR0591 PROTEIN"/>
    <property type="match status" value="1"/>
</dbReference>
<accession>A0A376CLP5</accession>
<dbReference type="EMBL" id="UFXQ01000001">
    <property type="protein sequence ID" value="STC69344.1"/>
    <property type="molecule type" value="Genomic_DNA"/>
</dbReference>
<dbReference type="STRING" id="35756.GCA_001044155_01153"/>
<name>A0A376CLP5_9CORY</name>
<dbReference type="AlphaFoldDB" id="A0A376CLP5"/>